<evidence type="ECO:0000259" key="1">
    <source>
        <dbReference type="PROSITE" id="PS50011"/>
    </source>
</evidence>
<evidence type="ECO:0000313" key="4">
    <source>
        <dbReference type="Proteomes" id="UP000247702"/>
    </source>
</evidence>
<feature type="domain" description="Protein kinase" evidence="1">
    <location>
        <begin position="460"/>
        <end position="722"/>
    </location>
</feature>
<reference evidence="2 4" key="1">
    <citation type="submission" date="2017-11" db="EMBL/GenBank/DDBJ databases">
        <title>The genome of Rhizophagus clarus HR1 reveals common genetic basis of auxotrophy among arbuscular mycorrhizal fungi.</title>
        <authorList>
            <person name="Kobayashi Y."/>
        </authorList>
    </citation>
    <scope>NUCLEOTIDE SEQUENCE [LARGE SCALE GENOMIC DNA]</scope>
    <source>
        <strain evidence="2 4">HR1</strain>
    </source>
</reference>
<protein>
    <submittedName>
        <fullName evidence="3">Kinase-like domain-containing protein</fullName>
    </submittedName>
</protein>
<organism evidence="2 4">
    <name type="scientific">Rhizophagus clarus</name>
    <dbReference type="NCBI Taxonomy" id="94130"/>
    <lineage>
        <taxon>Eukaryota</taxon>
        <taxon>Fungi</taxon>
        <taxon>Fungi incertae sedis</taxon>
        <taxon>Mucoromycota</taxon>
        <taxon>Glomeromycotina</taxon>
        <taxon>Glomeromycetes</taxon>
        <taxon>Glomerales</taxon>
        <taxon>Glomeraceae</taxon>
        <taxon>Rhizophagus</taxon>
    </lineage>
</organism>
<dbReference type="InterPro" id="IPR011009">
    <property type="entry name" value="Kinase-like_dom_sf"/>
</dbReference>
<dbReference type="EMBL" id="BLAL01000274">
    <property type="protein sequence ID" value="GES98890.1"/>
    <property type="molecule type" value="Genomic_DNA"/>
</dbReference>
<name>A0A2Z6SHK9_9GLOM</name>
<gene>
    <name evidence="3" type="ORF">RCL2_002541600</name>
    <name evidence="2" type="ORF">RclHR1_06150013</name>
</gene>
<dbReference type="EMBL" id="BEXD01003999">
    <property type="protein sequence ID" value="GBC05287.1"/>
    <property type="molecule type" value="Genomic_DNA"/>
</dbReference>
<dbReference type="Pfam" id="PF07714">
    <property type="entry name" value="PK_Tyr_Ser-Thr"/>
    <property type="match status" value="2"/>
</dbReference>
<dbReference type="PANTHER" id="PTHR44329">
    <property type="entry name" value="SERINE/THREONINE-PROTEIN KINASE TNNI3K-RELATED"/>
    <property type="match status" value="1"/>
</dbReference>
<dbReference type="GO" id="GO:0004674">
    <property type="term" value="F:protein serine/threonine kinase activity"/>
    <property type="evidence" value="ECO:0007669"/>
    <property type="project" value="TreeGrafter"/>
</dbReference>
<keyword evidence="4" id="KW-1185">Reference proteome</keyword>
<dbReference type="PRINTS" id="PR00109">
    <property type="entry name" value="TYRKINASE"/>
</dbReference>
<feature type="domain" description="Protein kinase" evidence="1">
    <location>
        <begin position="121"/>
        <end position="395"/>
    </location>
</feature>
<dbReference type="PROSITE" id="PS50011">
    <property type="entry name" value="PROTEIN_KINASE_DOM"/>
    <property type="match status" value="2"/>
</dbReference>
<sequence length="760" mass="89307">MNHLSDKSQIIEYIEPDDDVLGAIEGKDELHNENISGTCIKCGEERSKYICIKCEKYYICIKCGKERSHYQWCQPCERKISQESFTKWTSENKEIDKFLQESQLNSTKPQTFLEWIPFEKLENIKYLGNSERTLYSAVWMDGPRILWDQQNQEYKRSKVQVLVEEKQVNEILDELKIYLDCHLEDCVLLIQFYGISKHPKNNEYFIIKQYSQNGSLYKYISENSDNIDWEIRLHLLFYLAEDLKVLHNAGYVHRNFNPIDILVFDNSLCAISSLSKCHKILSLSKPKEIFGWQRYMAPEFLRYKPYTKACDIYSFGMIMYTVGTGMIPYYKSDDDHFLSLGICSGLRPKISINIPESFSKLVKRCWDDNPNFRPDISEICDTLLKWWSSVYHKYLSPTCLEFLVADKRNSSKFKILIKNPDVIETKDIILPDNKDLEPSEFIDFIVRNHLVKYINLNELSSTMEYVESGHFGTISKTIWKKTNSKVICKRIKNIESINHKLMEAFLHELNMHKRVDFCSRIIRILGISFDEITKEYLFIMQYADGGNLRNYLNNHFSELNWKDHKIKLAYQITEGIKYLHGENILHRDLHSKNIVIHEGEAKIIDLGIAKSTETETHLHSGVFGVIPYVDPKLLESDSYKYDKKSDIYSLGVLMWELSSGHPPFYDVNDLKMLTYNLLKGNREKTVPNTPYEYMKLYQSCWDGEPDERPSVEQVFYKLVEILNIYDDDDIIDTSFSQVDLDTESDKYADYRDPTLDELVF</sequence>
<dbReference type="InterPro" id="IPR001245">
    <property type="entry name" value="Ser-Thr/Tyr_kinase_cat_dom"/>
</dbReference>
<dbReference type="Gene3D" id="1.10.510.10">
    <property type="entry name" value="Transferase(Phosphotransferase) domain 1"/>
    <property type="match status" value="2"/>
</dbReference>
<proteinExistence type="predicted"/>
<evidence type="ECO:0000313" key="3">
    <source>
        <dbReference type="EMBL" id="GES98890.1"/>
    </source>
</evidence>
<dbReference type="Proteomes" id="UP000615446">
    <property type="component" value="Unassembled WGS sequence"/>
</dbReference>
<evidence type="ECO:0000313" key="2">
    <source>
        <dbReference type="EMBL" id="GBC05287.1"/>
    </source>
</evidence>
<keyword evidence="3" id="KW-0418">Kinase</keyword>
<dbReference type="InterPro" id="IPR000719">
    <property type="entry name" value="Prot_kinase_dom"/>
</dbReference>
<comment type="caution">
    <text evidence="2">The sequence shown here is derived from an EMBL/GenBank/DDBJ whole genome shotgun (WGS) entry which is preliminary data.</text>
</comment>
<dbReference type="OrthoDB" id="2378942at2759"/>
<reference evidence="3" key="2">
    <citation type="submission" date="2019-10" db="EMBL/GenBank/DDBJ databases">
        <title>Conservation and host-specific expression of non-tandemly repeated heterogenous ribosome RNA gene in arbuscular mycorrhizal fungi.</title>
        <authorList>
            <person name="Maeda T."/>
            <person name="Kobayashi Y."/>
            <person name="Nakagawa T."/>
            <person name="Ezawa T."/>
            <person name="Yamaguchi K."/>
            <person name="Bino T."/>
            <person name="Nishimoto Y."/>
            <person name="Shigenobu S."/>
            <person name="Kawaguchi M."/>
        </authorList>
    </citation>
    <scope>NUCLEOTIDE SEQUENCE</scope>
    <source>
        <strain evidence="3">HR1</strain>
    </source>
</reference>
<dbReference type="InterPro" id="IPR051681">
    <property type="entry name" value="Ser/Thr_Kinases-Pseudokinases"/>
</dbReference>
<dbReference type="SUPFAM" id="SSF56112">
    <property type="entry name" value="Protein kinase-like (PK-like)"/>
    <property type="match status" value="2"/>
</dbReference>
<dbReference type="AlphaFoldDB" id="A0A2Z6SHK9"/>
<dbReference type="GO" id="GO:0005524">
    <property type="term" value="F:ATP binding"/>
    <property type="evidence" value="ECO:0007669"/>
    <property type="project" value="InterPro"/>
</dbReference>
<dbReference type="Proteomes" id="UP000247702">
    <property type="component" value="Unassembled WGS sequence"/>
</dbReference>
<keyword evidence="3" id="KW-0808">Transferase</keyword>
<accession>A0A2Z6SHK9</accession>